<comment type="similarity">
    <text evidence="2 5">Belongs to the RecX family.</text>
</comment>
<evidence type="ECO:0000259" key="7">
    <source>
        <dbReference type="Pfam" id="PF21981"/>
    </source>
</evidence>
<dbReference type="Gene3D" id="1.10.10.10">
    <property type="entry name" value="Winged helix-like DNA-binding domain superfamily/Winged helix DNA-binding domain"/>
    <property type="match status" value="3"/>
</dbReference>
<evidence type="ECO:0000256" key="2">
    <source>
        <dbReference type="ARBA" id="ARBA00009695"/>
    </source>
</evidence>
<accession>A0A9E2KL82</accession>
<dbReference type="EMBL" id="JAHLFG010000005">
    <property type="protein sequence ID" value="MBU3825954.1"/>
    <property type="molecule type" value="Genomic_DNA"/>
</dbReference>
<dbReference type="InterPro" id="IPR053925">
    <property type="entry name" value="RecX_HTH_3rd"/>
</dbReference>
<dbReference type="HAMAP" id="MF_01114">
    <property type="entry name" value="RecX"/>
    <property type="match status" value="1"/>
</dbReference>
<reference evidence="8" key="2">
    <citation type="submission" date="2021-04" db="EMBL/GenBank/DDBJ databases">
        <authorList>
            <person name="Gilroy R."/>
        </authorList>
    </citation>
    <scope>NUCLEOTIDE SEQUENCE</scope>
    <source>
        <strain evidence="8">687</strain>
    </source>
</reference>
<evidence type="ECO:0000256" key="1">
    <source>
        <dbReference type="ARBA" id="ARBA00004496"/>
    </source>
</evidence>
<comment type="function">
    <text evidence="5">Modulates RecA activity.</text>
</comment>
<evidence type="ECO:0000256" key="4">
    <source>
        <dbReference type="ARBA" id="ARBA00022490"/>
    </source>
</evidence>
<comment type="caution">
    <text evidence="8">The sequence shown here is derived from an EMBL/GenBank/DDBJ whole genome shotgun (WGS) entry which is preliminary data.</text>
</comment>
<dbReference type="Pfam" id="PF02631">
    <property type="entry name" value="RecX_HTH2"/>
    <property type="match status" value="1"/>
</dbReference>
<evidence type="ECO:0000256" key="5">
    <source>
        <dbReference type="HAMAP-Rule" id="MF_01114"/>
    </source>
</evidence>
<evidence type="ECO:0000259" key="6">
    <source>
        <dbReference type="Pfam" id="PF02631"/>
    </source>
</evidence>
<name>A0A9E2KL82_9GAMM</name>
<dbReference type="Proteomes" id="UP000824150">
    <property type="component" value="Unassembled WGS sequence"/>
</dbReference>
<comment type="subcellular location">
    <subcellularLocation>
        <location evidence="1 5">Cytoplasm</location>
    </subcellularLocation>
</comment>
<gene>
    <name evidence="5" type="primary">recX</name>
    <name evidence="8" type="ORF">IAA31_00465</name>
</gene>
<dbReference type="GO" id="GO:0006282">
    <property type="term" value="P:regulation of DNA repair"/>
    <property type="evidence" value="ECO:0007669"/>
    <property type="project" value="UniProtKB-UniRule"/>
</dbReference>
<proteinExistence type="inferred from homology"/>
<organism evidence="8 9">
    <name type="scientific">Candidatus Anaerobiospirillum merdipullorum</name>
    <dbReference type="NCBI Taxonomy" id="2838450"/>
    <lineage>
        <taxon>Bacteria</taxon>
        <taxon>Pseudomonadati</taxon>
        <taxon>Pseudomonadota</taxon>
        <taxon>Gammaproteobacteria</taxon>
        <taxon>Aeromonadales</taxon>
        <taxon>Succinivibrionaceae</taxon>
        <taxon>Anaerobiospirillum</taxon>
    </lineage>
</organism>
<dbReference type="GO" id="GO:0005737">
    <property type="term" value="C:cytoplasm"/>
    <property type="evidence" value="ECO:0007669"/>
    <property type="project" value="UniProtKB-SubCell"/>
</dbReference>
<dbReference type="Pfam" id="PF21981">
    <property type="entry name" value="RecX_HTH3"/>
    <property type="match status" value="1"/>
</dbReference>
<evidence type="ECO:0000313" key="9">
    <source>
        <dbReference type="Proteomes" id="UP000824150"/>
    </source>
</evidence>
<keyword evidence="4 5" id="KW-0963">Cytoplasm</keyword>
<evidence type="ECO:0000256" key="3">
    <source>
        <dbReference type="ARBA" id="ARBA00018111"/>
    </source>
</evidence>
<dbReference type="InterPro" id="IPR036388">
    <property type="entry name" value="WH-like_DNA-bd_sf"/>
</dbReference>
<reference evidence="8" key="1">
    <citation type="journal article" date="2021" name="PeerJ">
        <title>Extensive microbial diversity within the chicken gut microbiome revealed by metagenomics and culture.</title>
        <authorList>
            <person name="Gilroy R."/>
            <person name="Ravi A."/>
            <person name="Getino M."/>
            <person name="Pursley I."/>
            <person name="Horton D.L."/>
            <person name="Alikhan N.F."/>
            <person name="Baker D."/>
            <person name="Gharbi K."/>
            <person name="Hall N."/>
            <person name="Watson M."/>
            <person name="Adriaenssens E.M."/>
            <person name="Foster-Nyarko E."/>
            <person name="Jarju S."/>
            <person name="Secka A."/>
            <person name="Antonio M."/>
            <person name="Oren A."/>
            <person name="Chaudhuri R.R."/>
            <person name="La Ragione R."/>
            <person name="Hildebrand F."/>
            <person name="Pallen M.J."/>
        </authorList>
    </citation>
    <scope>NUCLEOTIDE SEQUENCE</scope>
    <source>
        <strain evidence="8">687</strain>
    </source>
</reference>
<feature type="domain" description="RecX second three-helical" evidence="6">
    <location>
        <begin position="60"/>
        <end position="97"/>
    </location>
</feature>
<dbReference type="InterPro" id="IPR003783">
    <property type="entry name" value="Regulatory_RecX"/>
</dbReference>
<protein>
    <recommendedName>
        <fullName evidence="3 5">Regulatory protein RecX</fullName>
    </recommendedName>
</protein>
<sequence>MVVRAKVKQDDVAKALNLALRCLTAREYTKVELTTRLNRNFTASATQQAVEKCVAEGWQSDERYADMLLRHCLAAGYGPLKFKFDAKRKGLRDDLIKTTCEGAAWTEAACALLQRRCDDPASLDYLSKQKLLALLARRGFSGAQALSALNFLCSSADNGL</sequence>
<dbReference type="AlphaFoldDB" id="A0A9E2KL82"/>
<feature type="domain" description="RecX third three-helical" evidence="7">
    <location>
        <begin position="107"/>
        <end position="148"/>
    </location>
</feature>
<dbReference type="PANTHER" id="PTHR33602:SF1">
    <property type="entry name" value="REGULATORY PROTEIN RECX FAMILY PROTEIN"/>
    <property type="match status" value="1"/>
</dbReference>
<dbReference type="InterPro" id="IPR053924">
    <property type="entry name" value="RecX_HTH_2nd"/>
</dbReference>
<evidence type="ECO:0000313" key="8">
    <source>
        <dbReference type="EMBL" id="MBU3825954.1"/>
    </source>
</evidence>
<dbReference type="PANTHER" id="PTHR33602">
    <property type="entry name" value="REGULATORY PROTEIN RECX FAMILY PROTEIN"/>
    <property type="match status" value="1"/>
</dbReference>